<evidence type="ECO:0000256" key="8">
    <source>
        <dbReference type="PROSITE-ProRule" id="PRU01240"/>
    </source>
</evidence>
<dbReference type="InterPro" id="IPR015500">
    <property type="entry name" value="Peptidase_S8_subtilisin-rel"/>
</dbReference>
<dbReference type="PANTHER" id="PTHR42884:SF14">
    <property type="entry name" value="NEUROENDOCRINE CONVERTASE 1"/>
    <property type="match status" value="1"/>
</dbReference>
<evidence type="ECO:0000256" key="4">
    <source>
        <dbReference type="ARBA" id="ARBA00022801"/>
    </source>
</evidence>
<organism evidence="12 13">
    <name type="scientific">Rhizoclosmatium globosum</name>
    <dbReference type="NCBI Taxonomy" id="329046"/>
    <lineage>
        <taxon>Eukaryota</taxon>
        <taxon>Fungi</taxon>
        <taxon>Fungi incertae sedis</taxon>
        <taxon>Chytridiomycota</taxon>
        <taxon>Chytridiomycota incertae sedis</taxon>
        <taxon>Chytridiomycetes</taxon>
        <taxon>Chytridiales</taxon>
        <taxon>Chytriomycetaceae</taxon>
        <taxon>Rhizoclosmatium</taxon>
    </lineage>
</organism>
<evidence type="ECO:0000256" key="6">
    <source>
        <dbReference type="ARBA" id="ARBA00022837"/>
    </source>
</evidence>
<keyword evidence="13" id="KW-1185">Reference proteome</keyword>
<dbReference type="GO" id="GO:0005802">
    <property type="term" value="C:trans-Golgi network"/>
    <property type="evidence" value="ECO:0007669"/>
    <property type="project" value="TreeGrafter"/>
</dbReference>
<dbReference type="InterPro" id="IPR023827">
    <property type="entry name" value="Peptidase_S8_Asp-AS"/>
</dbReference>
<evidence type="ECO:0000256" key="2">
    <source>
        <dbReference type="ARBA" id="ARBA00022670"/>
    </source>
</evidence>
<keyword evidence="5 8" id="KW-0720">Serine protease</keyword>
<dbReference type="InterPro" id="IPR036852">
    <property type="entry name" value="Peptidase_S8/S53_dom_sf"/>
</dbReference>
<dbReference type="InterPro" id="IPR022398">
    <property type="entry name" value="Peptidase_S8_His-AS"/>
</dbReference>
<dbReference type="GO" id="GO:0004252">
    <property type="term" value="F:serine-type endopeptidase activity"/>
    <property type="evidence" value="ECO:0007669"/>
    <property type="project" value="UniProtKB-UniRule"/>
</dbReference>
<protein>
    <recommendedName>
        <fullName evidence="11">P/Homo B domain-containing protein</fullName>
    </recommendedName>
</protein>
<keyword evidence="4 8" id="KW-0378">Hydrolase</keyword>
<dbReference type="Gene3D" id="3.40.50.200">
    <property type="entry name" value="Peptidase S8/S53 domain"/>
    <property type="match status" value="1"/>
</dbReference>
<dbReference type="GO" id="GO:0016485">
    <property type="term" value="P:protein processing"/>
    <property type="evidence" value="ECO:0007669"/>
    <property type="project" value="TreeGrafter"/>
</dbReference>
<dbReference type="PROSITE" id="PS00136">
    <property type="entry name" value="SUBTILASE_ASP"/>
    <property type="match status" value="1"/>
</dbReference>
<comment type="caution">
    <text evidence="12">The sequence shown here is derived from an EMBL/GenBank/DDBJ whole genome shotgun (WGS) entry which is preliminary data.</text>
</comment>
<evidence type="ECO:0000256" key="9">
    <source>
        <dbReference type="SAM" id="Phobius"/>
    </source>
</evidence>
<reference evidence="12 13" key="1">
    <citation type="submission" date="2016-07" db="EMBL/GenBank/DDBJ databases">
        <title>Pervasive Adenine N6-methylation of Active Genes in Fungi.</title>
        <authorList>
            <consortium name="DOE Joint Genome Institute"/>
            <person name="Mondo S.J."/>
            <person name="Dannebaum R.O."/>
            <person name="Kuo R.C."/>
            <person name="Labutti K."/>
            <person name="Haridas S."/>
            <person name="Kuo A."/>
            <person name="Salamov A."/>
            <person name="Ahrendt S.R."/>
            <person name="Lipzen A."/>
            <person name="Sullivan W."/>
            <person name="Andreopoulos W.B."/>
            <person name="Clum A."/>
            <person name="Lindquist E."/>
            <person name="Daum C."/>
            <person name="Ramamoorthy G.K."/>
            <person name="Gryganskyi A."/>
            <person name="Culley D."/>
            <person name="Magnuson J.K."/>
            <person name="James T.Y."/>
            <person name="O'Malley M.A."/>
            <person name="Stajich J.E."/>
            <person name="Spatafora J.W."/>
            <person name="Visel A."/>
            <person name="Grigoriev I.V."/>
        </authorList>
    </citation>
    <scope>NUCLEOTIDE SEQUENCE [LARGE SCALE GENOMIC DNA]</scope>
    <source>
        <strain evidence="12 13">JEL800</strain>
    </source>
</reference>
<sequence>MPSILSYVVCLLGIVSGHAQALGAGQDAITIAFQLSHEHSNAHLNRRDLFSRAESVVDSFTTNNTNNNTTTTTNNVSFLGHVGQLGDYFHVAVRSLDQANHVEKLLNSNPQIKWAKRQTKQRRLVKRGLLSTGDARKKFAIKDPLFADQWHLSNETPGQEGNDHNVTGAWAQGVFGKGSTVCFVDDGLDYNSKDLKDNYFAEGSYDYNEHTPDPRPKTYEDRHGTRCAGEVAAVKNDICGVGVAYEAKVSAVRILGGALTETDEAASINYKFHDNHIYSCSWGPTDNGQTMEAPPQIVADAVKNGILNGRNGLGSIFVFASGNGGASGDNCNFDGYTNSIYTITVGAVDRNNQHPEYSERCSANMIVMYSSATVRHDDAIGTTDWQLGDTTGTMCTKSHGGTSAAAPLASGIYALVHSIRPDLTWRDFQHITVRSAVQVNPKDSSWQKTDAGRWYSHDFGYGKLDAGRILDLAHGGKIPHGGGDKSVSLVWNVTPDVLANARFGDLEHVTVTVNIDHQRRGDVNVDLISPHGVVSHLAVTRRADADSSGFKNWTFMSVMDLENPGSTGTVKDVRVRFFGGEVVGKDGVTPTGSGKKKVVVGDEVMTSGGVLTSVLAVATKTASVAEGDGMDTVTPANPGKQESGGGGSWIWSIFLVGLFGGCGFYVYRNKNDLWERFQEWQQHRNFLRDYRNDDIEIRRLGRDNAYGGMSAVGGEDDEFGEFGEGPSEAELEELRKGGYLVDDLLFDSTQSEGI</sequence>
<dbReference type="OrthoDB" id="300641at2759"/>
<dbReference type="PROSITE" id="PS00137">
    <property type="entry name" value="SUBTILASE_HIS"/>
    <property type="match status" value="1"/>
</dbReference>
<dbReference type="PROSITE" id="PS51892">
    <property type="entry name" value="SUBTILASE"/>
    <property type="match status" value="1"/>
</dbReference>
<keyword evidence="9" id="KW-0812">Transmembrane</keyword>
<dbReference type="PROSITE" id="PS00138">
    <property type="entry name" value="SUBTILASE_SER"/>
    <property type="match status" value="1"/>
</dbReference>
<dbReference type="STRING" id="329046.A0A1Y2BCC9"/>
<dbReference type="AlphaFoldDB" id="A0A1Y2BCC9"/>
<gene>
    <name evidence="12" type="ORF">BCR33DRAFT_856554</name>
</gene>
<evidence type="ECO:0000313" key="12">
    <source>
        <dbReference type="EMBL" id="ORY32479.1"/>
    </source>
</evidence>
<evidence type="ECO:0000256" key="7">
    <source>
        <dbReference type="PIRSR" id="PIRSR615500-1"/>
    </source>
</evidence>
<comment type="similarity">
    <text evidence="1">Belongs to the peptidase S8 family. Furin subfamily.</text>
</comment>
<feature type="domain" description="P/Homo B" evidence="11">
    <location>
        <begin position="464"/>
        <end position="624"/>
    </location>
</feature>
<keyword evidence="9" id="KW-1133">Transmembrane helix</keyword>
<dbReference type="Pfam" id="PF01483">
    <property type="entry name" value="P_proprotein"/>
    <property type="match status" value="1"/>
</dbReference>
<evidence type="ECO:0000256" key="5">
    <source>
        <dbReference type="ARBA" id="ARBA00022825"/>
    </source>
</evidence>
<name>A0A1Y2BCC9_9FUNG</name>
<dbReference type="SUPFAM" id="SSF52743">
    <property type="entry name" value="Subtilisin-like"/>
    <property type="match status" value="1"/>
</dbReference>
<evidence type="ECO:0000256" key="10">
    <source>
        <dbReference type="SAM" id="SignalP"/>
    </source>
</evidence>
<dbReference type="EMBL" id="MCGO01000071">
    <property type="protein sequence ID" value="ORY32479.1"/>
    <property type="molecule type" value="Genomic_DNA"/>
</dbReference>
<dbReference type="InterPro" id="IPR000209">
    <property type="entry name" value="Peptidase_S8/S53_dom"/>
</dbReference>
<feature type="signal peptide" evidence="10">
    <location>
        <begin position="1"/>
        <end position="19"/>
    </location>
</feature>
<evidence type="ECO:0000256" key="3">
    <source>
        <dbReference type="ARBA" id="ARBA00022729"/>
    </source>
</evidence>
<evidence type="ECO:0000259" key="11">
    <source>
        <dbReference type="PROSITE" id="PS51829"/>
    </source>
</evidence>
<dbReference type="InterPro" id="IPR034182">
    <property type="entry name" value="Kexin/furin"/>
</dbReference>
<dbReference type="PROSITE" id="PS51829">
    <property type="entry name" value="P_HOMO_B"/>
    <property type="match status" value="1"/>
</dbReference>
<dbReference type="PANTHER" id="PTHR42884">
    <property type="entry name" value="PROPROTEIN CONVERTASE SUBTILISIN/KEXIN-RELATED"/>
    <property type="match status" value="1"/>
</dbReference>
<keyword evidence="9" id="KW-0472">Membrane</keyword>
<keyword evidence="3 10" id="KW-0732">Signal</keyword>
<dbReference type="InterPro" id="IPR002884">
    <property type="entry name" value="P_dom"/>
</dbReference>
<keyword evidence="2 8" id="KW-0645">Protease</keyword>
<dbReference type="Pfam" id="PF00082">
    <property type="entry name" value="Peptidase_S8"/>
    <property type="match status" value="1"/>
</dbReference>
<feature type="active site" description="Charge relay system" evidence="7 8">
    <location>
        <position position="403"/>
    </location>
</feature>
<proteinExistence type="inferred from homology"/>
<evidence type="ECO:0000313" key="13">
    <source>
        <dbReference type="Proteomes" id="UP000193642"/>
    </source>
</evidence>
<dbReference type="FunFam" id="3.40.50.200:FF:000005">
    <property type="entry name" value="Proprotein convertase subtilisin/kexin type 7"/>
    <property type="match status" value="1"/>
</dbReference>
<dbReference type="Gene3D" id="2.60.120.260">
    <property type="entry name" value="Galactose-binding domain-like"/>
    <property type="match status" value="1"/>
</dbReference>
<feature type="chain" id="PRO_5013390787" description="P/Homo B domain-containing protein" evidence="10">
    <location>
        <begin position="20"/>
        <end position="754"/>
    </location>
</feature>
<accession>A0A1Y2BCC9</accession>
<dbReference type="InterPro" id="IPR023828">
    <property type="entry name" value="Peptidase_S8_Ser-AS"/>
</dbReference>
<dbReference type="InterPro" id="IPR008979">
    <property type="entry name" value="Galactose-bd-like_sf"/>
</dbReference>
<feature type="active site" description="Charge relay system" evidence="7 8">
    <location>
        <position position="185"/>
    </location>
</feature>
<feature type="transmembrane region" description="Helical" evidence="9">
    <location>
        <begin position="649"/>
        <end position="667"/>
    </location>
</feature>
<dbReference type="GO" id="GO:0000139">
    <property type="term" value="C:Golgi membrane"/>
    <property type="evidence" value="ECO:0007669"/>
    <property type="project" value="TreeGrafter"/>
</dbReference>
<dbReference type="PRINTS" id="PR00723">
    <property type="entry name" value="SUBTILISIN"/>
</dbReference>
<dbReference type="CDD" id="cd04059">
    <property type="entry name" value="Peptidases_S8_Protein_convertases_Kexins_Furin-like"/>
    <property type="match status" value="1"/>
</dbReference>
<feature type="active site" description="Charge relay system" evidence="7 8">
    <location>
        <position position="223"/>
    </location>
</feature>
<dbReference type="Proteomes" id="UP000193642">
    <property type="component" value="Unassembled WGS sequence"/>
</dbReference>
<evidence type="ECO:0000256" key="1">
    <source>
        <dbReference type="ARBA" id="ARBA00005325"/>
    </source>
</evidence>
<keyword evidence="6" id="KW-0106">Calcium</keyword>
<dbReference type="SUPFAM" id="SSF49785">
    <property type="entry name" value="Galactose-binding domain-like"/>
    <property type="match status" value="1"/>
</dbReference>